<keyword evidence="2" id="KW-1185">Reference proteome</keyword>
<accession>A0ABR3S4W8</accession>
<dbReference type="Proteomes" id="UP001521222">
    <property type="component" value="Unassembled WGS sequence"/>
</dbReference>
<name>A0ABR3S4W8_9PLEO</name>
<reference evidence="1 2" key="1">
    <citation type="submission" date="2024-02" db="EMBL/GenBank/DDBJ databases">
        <title>De novo assembly and annotation of 12 fungi associated with fruit tree decline syndrome in Ontario, Canada.</title>
        <authorList>
            <person name="Sulman M."/>
            <person name="Ellouze W."/>
            <person name="Ilyukhin E."/>
        </authorList>
    </citation>
    <scope>NUCLEOTIDE SEQUENCE [LARGE SCALE GENOMIC DNA]</scope>
    <source>
        <strain evidence="1 2">M97-236</strain>
    </source>
</reference>
<organism evidence="1 2">
    <name type="scientific">Nothophoma quercina</name>
    <dbReference type="NCBI Taxonomy" id="749835"/>
    <lineage>
        <taxon>Eukaryota</taxon>
        <taxon>Fungi</taxon>
        <taxon>Dikarya</taxon>
        <taxon>Ascomycota</taxon>
        <taxon>Pezizomycotina</taxon>
        <taxon>Dothideomycetes</taxon>
        <taxon>Pleosporomycetidae</taxon>
        <taxon>Pleosporales</taxon>
        <taxon>Pleosporineae</taxon>
        <taxon>Didymellaceae</taxon>
        <taxon>Nothophoma</taxon>
    </lineage>
</organism>
<dbReference type="EMBL" id="JAKIXB020000001">
    <property type="protein sequence ID" value="KAL1611732.1"/>
    <property type="molecule type" value="Genomic_DNA"/>
</dbReference>
<comment type="caution">
    <text evidence="1">The sequence shown here is derived from an EMBL/GenBank/DDBJ whole genome shotgun (WGS) entry which is preliminary data.</text>
</comment>
<sequence length="615" mass="68879">MFSAEDAKDIFQLLASEGDLKNPLIPSARGDGFVSRNHTRKGFEDLVTKDVSAETVRTLAEECEGTVLLRSGNGREIISKTQRDAIDQELESGVVYGLVSKEAFTNKHDLSPKSVDLLVEMSKIDIIEVNGYLFSTSYDMTASGAIANLLREHLERLQAINLDSTNVPGSPPIWFIHRTVNSLLEDSEFAGKFHVHELPAGVQCNPVQLVKQIHDNVIDDLRTGKTAYIDLADFYRGNQAIYPSQEAAEKHLAGTLDVDILNDFVVSNAWIRNFSEECAQTLRDENSVDLSQALKSKIPRSLHTTVLIRVAEFIKSLSPESHRIGEFVLNKTDYTRQYETLYDLTKSDATSQWHRFKEDPNMDIKFSTASVASQIPPENPLLHDMIKIKSTERSLDSAFSTRISELEKQNEVEFGNFWIERVVTRTVIYTEGLSTVEDERLRNQLSELLAQYLQKELIPDTISKATSQGILLSRKTRKNVQKLESALGVGSMDVTALTASLDKFNHKQTIEAPTGSSLDESKATMLGDMARRMQKQKRSDGPLLFLTLVVFLFAKHNAGVVYATGKFAPRLLKQLKTVLDAEQYTQLEAWKEAAKAGTLSAEDREAMKQMVEARI</sequence>
<evidence type="ECO:0000313" key="1">
    <source>
        <dbReference type="EMBL" id="KAL1611732.1"/>
    </source>
</evidence>
<evidence type="ECO:0000313" key="2">
    <source>
        <dbReference type="Proteomes" id="UP001521222"/>
    </source>
</evidence>
<proteinExistence type="predicted"/>
<protein>
    <submittedName>
        <fullName evidence="1">Uncharacterized protein</fullName>
    </submittedName>
</protein>
<gene>
    <name evidence="1" type="ORF">SLS59_000451</name>
</gene>